<dbReference type="AlphaFoldDB" id="A0A075GB00"/>
<keyword evidence="9" id="KW-0238">DNA-binding</keyword>
<comment type="catalytic activity">
    <reaction evidence="13">
        <text>cyclobutadipyrimidine (in DNA) = 2 pyrimidine residues (in DNA).</text>
        <dbReference type="EC" id="4.1.99.3"/>
    </reaction>
</comment>
<accession>A0A075GB00</accession>
<evidence type="ECO:0000256" key="4">
    <source>
        <dbReference type="ARBA" id="ARBA00014046"/>
    </source>
</evidence>
<protein>
    <recommendedName>
        <fullName evidence="4">Deoxyribodipyrimidine photo-lyase</fullName>
        <ecNumber evidence="3">4.1.99.3</ecNumber>
    </recommendedName>
    <alternativeName>
        <fullName evidence="12">DNA photolyase</fullName>
    </alternativeName>
</protein>
<evidence type="ECO:0000256" key="13">
    <source>
        <dbReference type="ARBA" id="ARBA00033999"/>
    </source>
</evidence>
<dbReference type="EMBL" id="KF900616">
    <property type="protein sequence ID" value="AIF01271.1"/>
    <property type="molecule type" value="Genomic_DNA"/>
</dbReference>
<evidence type="ECO:0000256" key="5">
    <source>
        <dbReference type="ARBA" id="ARBA00022630"/>
    </source>
</evidence>
<evidence type="ECO:0000256" key="7">
    <source>
        <dbReference type="ARBA" id="ARBA00022827"/>
    </source>
</evidence>
<keyword evidence="11 16" id="KW-0456">Lyase</keyword>
<dbReference type="Gene3D" id="3.40.50.620">
    <property type="entry name" value="HUPs"/>
    <property type="match status" value="1"/>
</dbReference>
<evidence type="ECO:0000256" key="6">
    <source>
        <dbReference type="ARBA" id="ARBA00022763"/>
    </source>
</evidence>
<dbReference type="GO" id="GO:0003677">
    <property type="term" value="F:DNA binding"/>
    <property type="evidence" value="ECO:0007669"/>
    <property type="project" value="UniProtKB-KW"/>
</dbReference>
<dbReference type="EC" id="4.1.99.3" evidence="3"/>
<dbReference type="PROSITE" id="PS51645">
    <property type="entry name" value="PHR_CRY_ALPHA_BETA"/>
    <property type="match status" value="1"/>
</dbReference>
<keyword evidence="6" id="KW-0227">DNA damage</keyword>
<proteinExistence type="inferred from homology"/>
<dbReference type="PANTHER" id="PTHR10211:SF0">
    <property type="entry name" value="DEOXYRIBODIPYRIMIDINE PHOTO-LYASE"/>
    <property type="match status" value="1"/>
</dbReference>
<keyword evidence="5" id="KW-0285">Flavoprotein</keyword>
<keyword evidence="8" id="KW-0157">Chromophore</keyword>
<dbReference type="InterPro" id="IPR036134">
    <property type="entry name" value="Crypto/Photolyase_FAD-like_sf"/>
</dbReference>
<evidence type="ECO:0000256" key="9">
    <source>
        <dbReference type="ARBA" id="ARBA00023125"/>
    </source>
</evidence>
<evidence type="ECO:0000256" key="3">
    <source>
        <dbReference type="ARBA" id="ARBA00013149"/>
    </source>
</evidence>
<evidence type="ECO:0000259" key="15">
    <source>
        <dbReference type="PROSITE" id="PS51645"/>
    </source>
</evidence>
<dbReference type="SUPFAM" id="SSF52425">
    <property type="entry name" value="Cryptochrome/photolyase, N-terminal domain"/>
    <property type="match status" value="1"/>
</dbReference>
<dbReference type="SUPFAM" id="SSF48173">
    <property type="entry name" value="Cryptochrome/photolyase FAD-binding domain"/>
    <property type="match status" value="1"/>
</dbReference>
<comment type="cofactor">
    <cofactor evidence="1">
        <name>FAD</name>
        <dbReference type="ChEBI" id="CHEBI:57692"/>
    </cofactor>
</comment>
<evidence type="ECO:0000313" key="16">
    <source>
        <dbReference type="EMBL" id="AIF01271.1"/>
    </source>
</evidence>
<evidence type="ECO:0000256" key="2">
    <source>
        <dbReference type="ARBA" id="ARBA00006409"/>
    </source>
</evidence>
<evidence type="ECO:0000256" key="11">
    <source>
        <dbReference type="ARBA" id="ARBA00023239"/>
    </source>
</evidence>
<evidence type="ECO:0000256" key="12">
    <source>
        <dbReference type="ARBA" id="ARBA00031671"/>
    </source>
</evidence>
<keyword evidence="10" id="KW-0234">DNA repair</keyword>
<dbReference type="Gene3D" id="1.10.579.10">
    <property type="entry name" value="DNA Cyclobutane Dipyrimidine Photolyase, subunit A, domain 3"/>
    <property type="match status" value="1"/>
</dbReference>
<keyword evidence="7" id="KW-0274">FAD</keyword>
<dbReference type="GO" id="GO:0003904">
    <property type="term" value="F:deoxyribodipyrimidine photo-lyase activity"/>
    <property type="evidence" value="ECO:0007669"/>
    <property type="project" value="UniProtKB-EC"/>
</dbReference>
<comment type="cofactor">
    <cofactor evidence="14">
        <name>coenzyme F420-(gamma-Glu)n</name>
        <dbReference type="ChEBI" id="CHEBI:133980"/>
    </cofactor>
</comment>
<dbReference type="PANTHER" id="PTHR10211">
    <property type="entry name" value="DEOXYRIBODIPYRIMIDINE PHOTOLYASE"/>
    <property type="match status" value="1"/>
</dbReference>
<dbReference type="FunFam" id="1.10.579.10:FF:000002">
    <property type="entry name" value="Deoxyribodipyrimidine photolyase"/>
    <property type="match status" value="1"/>
</dbReference>
<feature type="domain" description="Photolyase/cryptochrome alpha/beta" evidence="15">
    <location>
        <begin position="22"/>
        <end position="154"/>
    </location>
</feature>
<dbReference type="Gene3D" id="1.25.40.80">
    <property type="match status" value="1"/>
</dbReference>
<dbReference type="InterPro" id="IPR014729">
    <property type="entry name" value="Rossmann-like_a/b/a_fold"/>
</dbReference>
<dbReference type="InterPro" id="IPR036155">
    <property type="entry name" value="Crypto/Photolyase_N_sf"/>
</dbReference>
<dbReference type="InterPro" id="IPR006050">
    <property type="entry name" value="DNA_photolyase_N"/>
</dbReference>
<gene>
    <name evidence="16" type="primary">phrB</name>
</gene>
<dbReference type="InterPro" id="IPR052219">
    <property type="entry name" value="Photolyase_Class-2"/>
</dbReference>
<name>A0A075GB00_9EURY</name>
<evidence type="ECO:0000256" key="14">
    <source>
        <dbReference type="ARBA" id="ARBA00053026"/>
    </source>
</evidence>
<evidence type="ECO:0000256" key="10">
    <source>
        <dbReference type="ARBA" id="ARBA00023204"/>
    </source>
</evidence>
<sequence length="515" mass="60215">MIPISDSRIRVLNDYSENSEGEYVLYWMISARRPNFNVGLQRATEIAKKFNKPLLVFEPISTQHKFANNRIMTFMIQGMNDNINYFESQQIRFIPWVETHLQSSNGILKRLSTRAVVVVTDDFPTYYPRMIIERIKHVIKVRVEVIDSNGLIPMSWATKAYPTAHSFRRHVHSRFVEAWGNLPNSNTIPKKHNFWMNDELFESVLKTSKIKLTPFEWIWRVCQGGTIGGTALATLDIDHEVPAVSQIEGGYTNASDNLQDFIENRLSRYHLDRNSVDNSAVSGFSSWIHFGHISTIEIVKTILERVGWSPTMVNDNHRGKRSGWWGLPEPVEAFLDQIITWRELGFNFAFHRDDYSSFSSIPDWAKKSLLEHKDDPRIKYTFEELENAETHDELWNAAQRQLTRVGVIHNYLRMLWGKRILEWAPSPEIAADWMIQINDRWALDGRDPNSYTGIFWVLGRHDRAWGPERPIFGKVRYMSSKNTVRKLNVRTYLERWAKESLIWDNLEVKQCNINV</sequence>
<evidence type="ECO:0000256" key="1">
    <source>
        <dbReference type="ARBA" id="ARBA00001974"/>
    </source>
</evidence>
<dbReference type="GO" id="GO:0000719">
    <property type="term" value="P:photoreactive repair"/>
    <property type="evidence" value="ECO:0007669"/>
    <property type="project" value="TreeGrafter"/>
</dbReference>
<organism evidence="16">
    <name type="scientific">uncultured marine group II/III euryarchaeote KM3_144_H10</name>
    <dbReference type="NCBI Taxonomy" id="1457880"/>
    <lineage>
        <taxon>Archaea</taxon>
        <taxon>Methanobacteriati</taxon>
        <taxon>Methanobacteriota</taxon>
        <taxon>environmental samples</taxon>
    </lineage>
</organism>
<reference evidence="16" key="1">
    <citation type="journal article" date="2014" name="Genome Biol. Evol.">
        <title>Pangenome evidence for extensive interdomain horizontal transfer affecting lineage core and shell genes in uncultured planktonic thaumarchaeota and euryarchaeota.</title>
        <authorList>
            <person name="Deschamps P."/>
            <person name="Zivanovic Y."/>
            <person name="Moreira D."/>
            <person name="Rodriguez-Valera F."/>
            <person name="Lopez-Garcia P."/>
        </authorList>
    </citation>
    <scope>NUCLEOTIDE SEQUENCE</scope>
</reference>
<comment type="similarity">
    <text evidence="2">Belongs to the DNA photolyase class-2 family.</text>
</comment>
<evidence type="ECO:0000256" key="8">
    <source>
        <dbReference type="ARBA" id="ARBA00022991"/>
    </source>
</evidence>